<keyword evidence="1" id="KW-0812">Transmembrane</keyword>
<dbReference type="Proteomes" id="UP001597374">
    <property type="component" value="Unassembled WGS sequence"/>
</dbReference>
<feature type="transmembrane region" description="Helical" evidence="1">
    <location>
        <begin position="44"/>
        <end position="61"/>
    </location>
</feature>
<feature type="domain" description="YetF-like N-terminal transmembrane" evidence="2">
    <location>
        <begin position="20"/>
        <end position="85"/>
    </location>
</feature>
<keyword evidence="4" id="KW-1185">Reference proteome</keyword>
<evidence type="ECO:0000256" key="1">
    <source>
        <dbReference type="SAM" id="Phobius"/>
    </source>
</evidence>
<evidence type="ECO:0000313" key="3">
    <source>
        <dbReference type="EMBL" id="MFD2246531.1"/>
    </source>
</evidence>
<sequence length="127" mass="14330">MDKLFFDSWESILRTLIIGVLAYLVLVIQLRVSGKRTLSKMNSFDFIITVAFGSTLATILLNKDVALLDGIVAFGLLILLQFVITWGSVRSKKLNRMVKATPVLLFYQGTFLWETMKAERITKEPSA</sequence>
<dbReference type="PANTHER" id="PTHR34582">
    <property type="entry name" value="UPF0702 TRANSMEMBRANE PROTEIN YCAP"/>
    <property type="match status" value="1"/>
</dbReference>
<dbReference type="Pfam" id="PF20730">
    <property type="entry name" value="YetF_N"/>
    <property type="match status" value="1"/>
</dbReference>
<evidence type="ECO:0000259" key="2">
    <source>
        <dbReference type="Pfam" id="PF20730"/>
    </source>
</evidence>
<evidence type="ECO:0000313" key="4">
    <source>
        <dbReference type="Proteomes" id="UP001597374"/>
    </source>
</evidence>
<protein>
    <submittedName>
        <fullName evidence="3">DUF421 domain-containing protein</fullName>
    </submittedName>
</protein>
<dbReference type="InterPro" id="IPR048454">
    <property type="entry name" value="YetF_N"/>
</dbReference>
<dbReference type="PANTHER" id="PTHR34582:SF6">
    <property type="entry name" value="UPF0702 TRANSMEMBRANE PROTEIN YCAP"/>
    <property type="match status" value="1"/>
</dbReference>
<feature type="transmembrane region" description="Helical" evidence="1">
    <location>
        <begin position="12"/>
        <end position="32"/>
    </location>
</feature>
<feature type="transmembrane region" description="Helical" evidence="1">
    <location>
        <begin position="67"/>
        <end position="89"/>
    </location>
</feature>
<gene>
    <name evidence="3" type="ORF">ACFSKP_09720</name>
</gene>
<comment type="caution">
    <text evidence="3">The sequence shown here is derived from an EMBL/GenBank/DDBJ whole genome shotgun (WGS) entry which is preliminary data.</text>
</comment>
<keyword evidence="1" id="KW-0472">Membrane</keyword>
<name>A0ABW5CVT3_9BACT</name>
<dbReference type="RefSeq" id="WP_250428319.1">
    <property type="nucleotide sequence ID" value="NZ_JALPRR010000001.1"/>
</dbReference>
<proteinExistence type="predicted"/>
<dbReference type="EMBL" id="JBHUIM010000001">
    <property type="protein sequence ID" value="MFD2246531.1"/>
    <property type="molecule type" value="Genomic_DNA"/>
</dbReference>
<organism evidence="3 4">
    <name type="scientific">Pontibacter ruber</name>
    <dbReference type="NCBI Taxonomy" id="1343895"/>
    <lineage>
        <taxon>Bacteria</taxon>
        <taxon>Pseudomonadati</taxon>
        <taxon>Bacteroidota</taxon>
        <taxon>Cytophagia</taxon>
        <taxon>Cytophagales</taxon>
        <taxon>Hymenobacteraceae</taxon>
        <taxon>Pontibacter</taxon>
    </lineage>
</organism>
<keyword evidence="1" id="KW-1133">Transmembrane helix</keyword>
<accession>A0ABW5CVT3</accession>
<reference evidence="4" key="1">
    <citation type="journal article" date="2019" name="Int. J. Syst. Evol. Microbiol.">
        <title>The Global Catalogue of Microorganisms (GCM) 10K type strain sequencing project: providing services to taxonomists for standard genome sequencing and annotation.</title>
        <authorList>
            <consortium name="The Broad Institute Genomics Platform"/>
            <consortium name="The Broad Institute Genome Sequencing Center for Infectious Disease"/>
            <person name="Wu L."/>
            <person name="Ma J."/>
        </authorList>
    </citation>
    <scope>NUCLEOTIDE SEQUENCE [LARGE SCALE GENOMIC DNA]</scope>
    <source>
        <strain evidence="4">CGMCC 4.1782</strain>
    </source>
</reference>